<protein>
    <submittedName>
        <fullName evidence="1">Thioredoxin-like [2Fe-2S] ferredoxin</fullName>
    </submittedName>
</protein>
<evidence type="ECO:0000313" key="1">
    <source>
        <dbReference type="EMBL" id="SFN42063.1"/>
    </source>
</evidence>
<dbReference type="Pfam" id="PF01257">
    <property type="entry name" value="2Fe-2S_thioredx"/>
    <property type="match status" value="1"/>
</dbReference>
<dbReference type="InterPro" id="IPR036249">
    <property type="entry name" value="Thioredoxin-like_sf"/>
</dbReference>
<dbReference type="RefSeq" id="WP_074910616.1">
    <property type="nucleotide sequence ID" value="NZ_FOVK01000001.1"/>
</dbReference>
<dbReference type="CDD" id="cd02980">
    <property type="entry name" value="TRX_Fd_family"/>
    <property type="match status" value="1"/>
</dbReference>
<dbReference type="AlphaFoldDB" id="A0A1I4YWC8"/>
<keyword evidence="2" id="KW-1185">Reference proteome</keyword>
<dbReference type="EMBL" id="FOVK01000001">
    <property type="protein sequence ID" value="SFN42063.1"/>
    <property type="molecule type" value="Genomic_DNA"/>
</dbReference>
<dbReference type="SUPFAM" id="SSF52833">
    <property type="entry name" value="Thioredoxin-like"/>
    <property type="match status" value="1"/>
</dbReference>
<organism evidence="1 2">
    <name type="scientific">Proteiniclasticum ruminis</name>
    <dbReference type="NCBI Taxonomy" id="398199"/>
    <lineage>
        <taxon>Bacteria</taxon>
        <taxon>Bacillati</taxon>
        <taxon>Bacillota</taxon>
        <taxon>Clostridia</taxon>
        <taxon>Eubacteriales</taxon>
        <taxon>Clostridiaceae</taxon>
        <taxon>Proteiniclasticum</taxon>
    </lineage>
</organism>
<accession>A0A1I4YWC8</accession>
<dbReference type="Proteomes" id="UP000181899">
    <property type="component" value="Unassembled WGS sequence"/>
</dbReference>
<dbReference type="OrthoDB" id="9807975at2"/>
<dbReference type="Gene3D" id="3.40.30.10">
    <property type="entry name" value="Glutaredoxin"/>
    <property type="match status" value="1"/>
</dbReference>
<dbReference type="STRING" id="398199.SAMN05421804_101407"/>
<gene>
    <name evidence="1" type="ORF">SAMN04488695_101815</name>
</gene>
<reference evidence="1 2" key="1">
    <citation type="submission" date="2016-10" db="EMBL/GenBank/DDBJ databases">
        <authorList>
            <person name="de Groot N.N."/>
        </authorList>
    </citation>
    <scope>NUCLEOTIDE SEQUENCE [LARGE SCALE GENOMIC DNA]</scope>
    <source>
        <strain evidence="1 2">ML2</strain>
    </source>
</reference>
<proteinExistence type="predicted"/>
<name>A0A1I4YWC8_9CLOT</name>
<sequence>MKIEICVGSSCHVRGSYEVVKNVEAFVKDQGLEQDIELKGCFCMGHCTEGVSMKIDGAVLQVSEDTVVELLSEKLREK</sequence>
<evidence type="ECO:0000313" key="2">
    <source>
        <dbReference type="Proteomes" id="UP000181899"/>
    </source>
</evidence>